<dbReference type="Pfam" id="PF24179">
    <property type="entry name" value="NTE_Ploop"/>
    <property type="match status" value="1"/>
</dbReference>
<evidence type="ECO:0000256" key="8">
    <source>
        <dbReference type="ARBA" id="ARBA00022963"/>
    </source>
</evidence>
<keyword evidence="11" id="KW-0472">Membrane</keyword>
<comment type="caution">
    <text evidence="14">The sequence shown here is derived from an EMBL/GenBank/DDBJ whole genome shotgun (WGS) entry which is preliminary data.</text>
</comment>
<dbReference type="GO" id="GO:0004622">
    <property type="term" value="F:phosphatidylcholine lysophospholipase activity"/>
    <property type="evidence" value="ECO:0007669"/>
    <property type="project" value="UniProtKB-EC"/>
</dbReference>
<gene>
    <name evidence="14" type="ORF">NP493_298g00000</name>
</gene>
<accession>A0AAD9NV94</accession>
<comment type="subcellular location">
    <subcellularLocation>
        <location evidence="1">Endoplasmic reticulum membrane</location>
        <topology evidence="1">Single-pass membrane protein</topology>
    </subcellularLocation>
</comment>
<dbReference type="InterPro" id="IPR018490">
    <property type="entry name" value="cNMP-bd_dom_sf"/>
</dbReference>
<evidence type="ECO:0000313" key="14">
    <source>
        <dbReference type="EMBL" id="KAK2183715.1"/>
    </source>
</evidence>
<dbReference type="SUPFAM" id="SSF51206">
    <property type="entry name" value="cAMP-binding domain-like"/>
    <property type="match status" value="3"/>
</dbReference>
<dbReference type="Proteomes" id="UP001209878">
    <property type="component" value="Unassembled WGS sequence"/>
</dbReference>
<dbReference type="PANTHER" id="PTHR23011">
    <property type="entry name" value="CYCLIC NUCLEOTIDE-BINDING DOMAIN CONTAINING PROTEIN"/>
    <property type="match status" value="1"/>
</dbReference>
<dbReference type="FunFam" id="2.60.120.10:FF:000010">
    <property type="entry name" value="neuropathy target esterase isoform X1"/>
    <property type="match status" value="1"/>
</dbReference>
<feature type="region of interest" description="Disordered" evidence="12">
    <location>
        <begin position="160"/>
        <end position="237"/>
    </location>
</feature>
<dbReference type="SMART" id="SM00100">
    <property type="entry name" value="cNMP"/>
    <property type="match status" value="3"/>
</dbReference>
<feature type="domain" description="Cyclic nucleotide-binding" evidence="13">
    <location>
        <begin position="482"/>
        <end position="546"/>
    </location>
</feature>
<dbReference type="Pfam" id="PF00027">
    <property type="entry name" value="cNMP_binding"/>
    <property type="match status" value="3"/>
</dbReference>
<keyword evidence="9" id="KW-1133">Transmembrane helix</keyword>
<feature type="compositionally biased region" description="Polar residues" evidence="12">
    <location>
        <begin position="262"/>
        <end position="285"/>
    </location>
</feature>
<dbReference type="EC" id="3.1.1.5" evidence="3"/>
<evidence type="ECO:0000256" key="11">
    <source>
        <dbReference type="ARBA" id="ARBA00023136"/>
    </source>
</evidence>
<keyword evidence="8" id="KW-0442">Lipid degradation</keyword>
<keyword evidence="15" id="KW-1185">Reference proteome</keyword>
<dbReference type="InterPro" id="IPR014710">
    <property type="entry name" value="RmlC-like_jellyroll"/>
</dbReference>
<evidence type="ECO:0000259" key="13">
    <source>
        <dbReference type="PROSITE" id="PS50042"/>
    </source>
</evidence>
<dbReference type="InterPro" id="IPR056556">
    <property type="entry name" value="NTE1_P-loop_dom"/>
</dbReference>
<dbReference type="PROSITE" id="PS50042">
    <property type="entry name" value="CNMP_BINDING_3"/>
    <property type="match status" value="3"/>
</dbReference>
<dbReference type="Gene3D" id="2.60.120.10">
    <property type="entry name" value="Jelly Rolls"/>
    <property type="match status" value="3"/>
</dbReference>
<proteinExistence type="inferred from homology"/>
<keyword evidence="6" id="KW-0378">Hydrolase</keyword>
<evidence type="ECO:0000256" key="12">
    <source>
        <dbReference type="SAM" id="MobiDB-lite"/>
    </source>
</evidence>
<dbReference type="EMBL" id="JAODUO010000298">
    <property type="protein sequence ID" value="KAK2183715.1"/>
    <property type="molecule type" value="Genomic_DNA"/>
</dbReference>
<evidence type="ECO:0000256" key="6">
    <source>
        <dbReference type="ARBA" id="ARBA00022801"/>
    </source>
</evidence>
<dbReference type="FunFam" id="2.60.120.10:FF:000022">
    <property type="entry name" value="Patatin like phospholipase domain containing 7"/>
    <property type="match status" value="1"/>
</dbReference>
<evidence type="ECO:0000256" key="5">
    <source>
        <dbReference type="ARBA" id="ARBA00022692"/>
    </source>
</evidence>
<feature type="domain" description="Cyclic nucleotide-binding" evidence="13">
    <location>
        <begin position="55"/>
        <end position="131"/>
    </location>
</feature>
<dbReference type="PANTHER" id="PTHR23011:SF28">
    <property type="entry name" value="CYCLIC NUCLEOTIDE-BINDING DOMAIN CONTAINING PROTEIN"/>
    <property type="match status" value="1"/>
</dbReference>
<protein>
    <recommendedName>
        <fullName evidence="3">lysophospholipase</fullName>
        <ecNumber evidence="3">3.1.1.5</ecNumber>
    </recommendedName>
</protein>
<comment type="similarity">
    <text evidence="2">Belongs to the NTE family.</text>
</comment>
<dbReference type="AlphaFoldDB" id="A0AAD9NV94"/>
<evidence type="ECO:0000256" key="3">
    <source>
        <dbReference type="ARBA" id="ARBA00013274"/>
    </source>
</evidence>
<dbReference type="GO" id="GO:0005789">
    <property type="term" value="C:endoplasmic reticulum membrane"/>
    <property type="evidence" value="ECO:0007669"/>
    <property type="project" value="UniProtKB-SubCell"/>
</dbReference>
<evidence type="ECO:0000256" key="9">
    <source>
        <dbReference type="ARBA" id="ARBA00022989"/>
    </source>
</evidence>
<keyword evidence="7" id="KW-0256">Endoplasmic reticulum</keyword>
<sequence length="852" mass="92809">MKLARKLLRFKKDHVPQLRTREPPPSFLEADWPECFQGDQRLPAEVCYLLRSVRVLGHFEKPLFLELCRFMESRTIPAGMPLFCIGDQDDSIYVIQTGCVNVYMADHEGKDHLVKEVNKGECIHSLLSLHDVLTIIMVRLQRVTFMALYNYLGLSHELMNPTSPKGTPIKQSREGRHGSLPDAVTTSHSVGGDDEVTPAGGTKTGGFENAEGRKRSASLKRQMETTARVKPGPIGDSVAGPSDFDVVCTQARVTAIDDDASLMSTSPSKRATSQPVSVPTSANTKRGNKKAVLSDQVTFISSLNEPGMAGPTRRQHYLDDEELLELASKDIAKMFGLEDENLLFGKLYMRHMRAGMTLMKQGDQNTGLYFVVTGQLVVLQHTVGTDGTERTLFMAYPGNLVGALAVLTGEPSFFTIRAYSDVRLVYITKQDYYCLMKSHPAIVLHVSHTVVQRMSSFVRQIDFALDWSQLEAGRALFRQVVGDRADCIYIILNGRLRSVVTLKEGGKKEMVGEYGRGELVGLVEVITQTERATTMMAVRDTELAQIPDGLLNLIKRLHPQVVTRLIRLLGHKILGSLKNRPNPPAIYSALSGSTLILTSEVIQDKLGTSALDMMNEYRLSSWLNQQEDIHRMVLYQCDNRMTPWTQRCIRQADCLLVVALAEQEPTVGELEKQVENVAVLCVVVGEAGGECGCVVVGEAVGEAGGECGCVVVGEAAGEAGGECGCVVVGEAGGECGCVVVGEAVGEAGGECGCVVVGEAGGECGCVVVGEAGGECGCVVVGEAVVDSNCCHQVEMYRKLSQMPADRLTDFSRLARFLTGTIGSFIGALWAEERNLTTFTQRGREWSMVSDMS</sequence>
<dbReference type="CDD" id="cd00038">
    <property type="entry name" value="CAP_ED"/>
    <property type="match status" value="3"/>
</dbReference>
<evidence type="ECO:0000256" key="4">
    <source>
        <dbReference type="ARBA" id="ARBA00022553"/>
    </source>
</evidence>
<dbReference type="GO" id="GO:0016042">
    <property type="term" value="P:lipid catabolic process"/>
    <property type="evidence" value="ECO:0007669"/>
    <property type="project" value="UniProtKB-KW"/>
</dbReference>
<feature type="domain" description="Cyclic nucleotide-binding" evidence="13">
    <location>
        <begin position="343"/>
        <end position="436"/>
    </location>
</feature>
<feature type="region of interest" description="Disordered" evidence="12">
    <location>
        <begin position="259"/>
        <end position="289"/>
    </location>
</feature>
<dbReference type="InterPro" id="IPR000595">
    <property type="entry name" value="cNMP-bd_dom"/>
</dbReference>
<evidence type="ECO:0000256" key="1">
    <source>
        <dbReference type="ARBA" id="ARBA00004389"/>
    </source>
</evidence>
<evidence type="ECO:0000256" key="2">
    <source>
        <dbReference type="ARBA" id="ARBA00006636"/>
    </source>
</evidence>
<evidence type="ECO:0000313" key="15">
    <source>
        <dbReference type="Proteomes" id="UP001209878"/>
    </source>
</evidence>
<name>A0AAD9NV94_RIDPI</name>
<keyword evidence="5" id="KW-0812">Transmembrane</keyword>
<keyword evidence="10" id="KW-0443">Lipid metabolism</keyword>
<reference evidence="14" key="1">
    <citation type="journal article" date="2023" name="Mol. Biol. Evol.">
        <title>Third-Generation Sequencing Reveals the Adaptive Role of the Epigenome in Three Deep-Sea Polychaetes.</title>
        <authorList>
            <person name="Perez M."/>
            <person name="Aroh O."/>
            <person name="Sun Y."/>
            <person name="Lan Y."/>
            <person name="Juniper S.K."/>
            <person name="Young C.R."/>
            <person name="Angers B."/>
            <person name="Qian P.Y."/>
        </authorList>
    </citation>
    <scope>NUCLEOTIDE SEQUENCE</scope>
    <source>
        <strain evidence="14">R07B-5</strain>
    </source>
</reference>
<evidence type="ECO:0000256" key="7">
    <source>
        <dbReference type="ARBA" id="ARBA00022824"/>
    </source>
</evidence>
<evidence type="ECO:0000256" key="10">
    <source>
        <dbReference type="ARBA" id="ARBA00023098"/>
    </source>
</evidence>
<keyword evidence="4" id="KW-0597">Phosphoprotein</keyword>
<organism evidence="14 15">
    <name type="scientific">Ridgeia piscesae</name>
    <name type="common">Tubeworm</name>
    <dbReference type="NCBI Taxonomy" id="27915"/>
    <lineage>
        <taxon>Eukaryota</taxon>
        <taxon>Metazoa</taxon>
        <taxon>Spiralia</taxon>
        <taxon>Lophotrochozoa</taxon>
        <taxon>Annelida</taxon>
        <taxon>Polychaeta</taxon>
        <taxon>Sedentaria</taxon>
        <taxon>Canalipalpata</taxon>
        <taxon>Sabellida</taxon>
        <taxon>Siboglinidae</taxon>
        <taxon>Ridgeia</taxon>
    </lineage>
</organism>